<name>A0A2T2N9J4_CORCC</name>
<gene>
    <name evidence="1" type="ORF">BS50DRAFT_138043</name>
</gene>
<dbReference type="OrthoDB" id="5010675at2759"/>
<keyword evidence="2" id="KW-1185">Reference proteome</keyword>
<dbReference type="AlphaFoldDB" id="A0A2T2N9J4"/>
<evidence type="ECO:0000313" key="1">
    <source>
        <dbReference type="EMBL" id="PSN62131.1"/>
    </source>
</evidence>
<proteinExistence type="predicted"/>
<dbReference type="EMBL" id="KZ678142">
    <property type="protein sequence ID" value="PSN62131.1"/>
    <property type="molecule type" value="Genomic_DNA"/>
</dbReference>
<evidence type="ECO:0000313" key="2">
    <source>
        <dbReference type="Proteomes" id="UP000240883"/>
    </source>
</evidence>
<sequence>MTEYHYPNDSLLGVAPEILDLIIAEIDDNYARDSLVALRQTCHQLAYYPSIMEKLFARMKLSRTPESVRSLQELDFGKMAPYCRTMRFISSDHILDMTRGYFKEIINFKNLEHSMQDEMKQTQEDIASFSWKERMEQIINGHYDRTSTFYSEEEIDKGFEEYQRLAQVEGLPVERVWTEVLDQLKNRTCIWLSQKEWWQWEDDDWETRRCKVLYKHGYDFFNHLEDECDFVHASAGDTLLASIGAALASSHFKLKVLDFDHHFQLARDWAQKPGWNVFLSNLGELEDLVFRPRIIDVSGVGGIPRTIQFSPEIHRYPLDVLALILHKSAHSLRYLYFRTDADRFPSETNLIEMHALTHIRFEDAMFTLHLSNLAKFILLQKNLRKITLRHSQVCPSAGSWRDICDAIRYHPNRMIVELGLGAKPPGIRVEHWTGDFSKHESDKDYHRFEEAACFDDNDPKDKYLERTLENYLSNKGPWNPTLEAAFKMEDRDYSRIYSG</sequence>
<protein>
    <submittedName>
        <fullName evidence="1">Uncharacterized protein</fullName>
    </submittedName>
</protein>
<dbReference type="Proteomes" id="UP000240883">
    <property type="component" value="Unassembled WGS sequence"/>
</dbReference>
<accession>A0A2T2N9J4</accession>
<organism evidence="1 2">
    <name type="scientific">Corynespora cassiicola Philippines</name>
    <dbReference type="NCBI Taxonomy" id="1448308"/>
    <lineage>
        <taxon>Eukaryota</taxon>
        <taxon>Fungi</taxon>
        <taxon>Dikarya</taxon>
        <taxon>Ascomycota</taxon>
        <taxon>Pezizomycotina</taxon>
        <taxon>Dothideomycetes</taxon>
        <taxon>Pleosporomycetidae</taxon>
        <taxon>Pleosporales</taxon>
        <taxon>Corynesporascaceae</taxon>
        <taxon>Corynespora</taxon>
    </lineage>
</organism>
<reference evidence="1 2" key="1">
    <citation type="journal article" date="2018" name="Front. Microbiol.">
        <title>Genome-Wide Analysis of Corynespora cassiicola Leaf Fall Disease Putative Effectors.</title>
        <authorList>
            <person name="Lopez D."/>
            <person name="Ribeiro S."/>
            <person name="Label P."/>
            <person name="Fumanal B."/>
            <person name="Venisse J.S."/>
            <person name="Kohler A."/>
            <person name="de Oliveira R.R."/>
            <person name="Labutti K."/>
            <person name="Lipzen A."/>
            <person name="Lail K."/>
            <person name="Bauer D."/>
            <person name="Ohm R.A."/>
            <person name="Barry K.W."/>
            <person name="Spatafora J."/>
            <person name="Grigoriev I.V."/>
            <person name="Martin F.M."/>
            <person name="Pujade-Renaud V."/>
        </authorList>
    </citation>
    <scope>NUCLEOTIDE SEQUENCE [LARGE SCALE GENOMIC DNA]</scope>
    <source>
        <strain evidence="1 2">Philippines</strain>
    </source>
</reference>